<dbReference type="GO" id="GO:0046872">
    <property type="term" value="F:metal ion binding"/>
    <property type="evidence" value="ECO:0007669"/>
    <property type="project" value="UniProtKB-UniRule"/>
</dbReference>
<dbReference type="InterPro" id="IPR036852">
    <property type="entry name" value="Peptidase_S8/S53_dom_sf"/>
</dbReference>
<proteinExistence type="predicted"/>
<evidence type="ECO:0000256" key="2">
    <source>
        <dbReference type="ARBA" id="ARBA00002451"/>
    </source>
</evidence>
<keyword evidence="14" id="KW-0325">Glycoprotein</keyword>
<evidence type="ECO:0000313" key="18">
    <source>
        <dbReference type="Proteomes" id="UP000217199"/>
    </source>
</evidence>
<evidence type="ECO:0000256" key="5">
    <source>
        <dbReference type="ARBA" id="ARBA00022525"/>
    </source>
</evidence>
<name>A0A286U698_9AGAM</name>
<comment type="subcellular location">
    <subcellularLocation>
        <location evidence="3">Secreted</location>
        <location evidence="3">Extracellular space</location>
    </subcellularLocation>
</comment>
<feature type="binding site" evidence="15">
    <location>
        <position position="548"/>
    </location>
    <ligand>
        <name>Ca(2+)</name>
        <dbReference type="ChEBI" id="CHEBI:29108"/>
    </ligand>
</feature>
<dbReference type="STRING" id="2282107.A0A286U698"/>
<dbReference type="GO" id="GO:0008240">
    <property type="term" value="F:tripeptidyl-peptidase activity"/>
    <property type="evidence" value="ECO:0007669"/>
    <property type="project" value="UniProtKB-EC"/>
</dbReference>
<evidence type="ECO:0000256" key="1">
    <source>
        <dbReference type="ARBA" id="ARBA00001910"/>
    </source>
</evidence>
<dbReference type="Proteomes" id="UP000217199">
    <property type="component" value="Unassembled WGS sequence"/>
</dbReference>
<dbReference type="GO" id="GO:0004252">
    <property type="term" value="F:serine-type endopeptidase activity"/>
    <property type="evidence" value="ECO:0007669"/>
    <property type="project" value="UniProtKB-UniRule"/>
</dbReference>
<dbReference type="OrthoDB" id="409122at2759"/>
<dbReference type="AlphaFoldDB" id="A0A286U698"/>
<dbReference type="FunFam" id="3.40.50.200:FF:000015">
    <property type="entry name" value="Tripeptidyl peptidase A"/>
    <property type="match status" value="1"/>
</dbReference>
<dbReference type="PROSITE" id="PS51695">
    <property type="entry name" value="SEDOLISIN"/>
    <property type="match status" value="1"/>
</dbReference>
<evidence type="ECO:0000256" key="9">
    <source>
        <dbReference type="ARBA" id="ARBA00022801"/>
    </source>
</evidence>
<evidence type="ECO:0000256" key="12">
    <source>
        <dbReference type="ARBA" id="ARBA00023026"/>
    </source>
</evidence>
<evidence type="ECO:0000256" key="3">
    <source>
        <dbReference type="ARBA" id="ARBA00004239"/>
    </source>
</evidence>
<evidence type="ECO:0000259" key="16">
    <source>
        <dbReference type="PROSITE" id="PS51695"/>
    </source>
</evidence>
<evidence type="ECO:0000256" key="13">
    <source>
        <dbReference type="ARBA" id="ARBA00023145"/>
    </source>
</evidence>
<feature type="domain" description="Peptidase S53" evidence="16">
    <location>
        <begin position="214"/>
        <end position="570"/>
    </location>
</feature>
<comment type="catalytic activity">
    <reaction evidence="1">
        <text>Release of an N-terminal tripeptide from a polypeptide.</text>
        <dbReference type="EC" id="3.4.14.10"/>
    </reaction>
</comment>
<keyword evidence="9 15" id="KW-0378">Hydrolase</keyword>
<dbReference type="InterPro" id="IPR015366">
    <property type="entry name" value="S53_propep"/>
</dbReference>
<keyword evidence="13" id="KW-0865">Zymogen</keyword>
<dbReference type="GO" id="GO:0006508">
    <property type="term" value="P:proteolysis"/>
    <property type="evidence" value="ECO:0007669"/>
    <property type="project" value="UniProtKB-KW"/>
</dbReference>
<protein>
    <recommendedName>
        <fullName evidence="4">tripeptidyl-peptidase II</fullName>
        <ecNumber evidence="4">3.4.14.10</ecNumber>
    </recommendedName>
</protein>
<organism evidence="17 18">
    <name type="scientific">Pyrrhoderma noxium</name>
    <dbReference type="NCBI Taxonomy" id="2282107"/>
    <lineage>
        <taxon>Eukaryota</taxon>
        <taxon>Fungi</taxon>
        <taxon>Dikarya</taxon>
        <taxon>Basidiomycota</taxon>
        <taxon>Agaricomycotina</taxon>
        <taxon>Agaricomycetes</taxon>
        <taxon>Hymenochaetales</taxon>
        <taxon>Hymenochaetaceae</taxon>
        <taxon>Pyrrhoderma</taxon>
    </lineage>
</organism>
<keyword evidence="5" id="KW-0964">Secreted</keyword>
<comment type="caution">
    <text evidence="17">The sequence shown here is derived from an EMBL/GenBank/DDBJ whole genome shotgun (WGS) entry which is preliminary data.</text>
</comment>
<sequence length="604" mass="63557">MVSSFKYLVFSTFIAAIYSKPVFRNLVLHEQRTDGIPQGFVRTGVAPANQTITLRLALVNSDITGLEDKLYAVSNPDSALYGQHLSREEVDSFLAPPPASVSLINDFLLSHNINATVTTTAGDWMSFSVPISKANEMFEADFSIFQHVETGKEQVRTLAYSIPSELKGHLELVHPTVSFNNPLGGIPTFSTPSKISESGNLTSPQDVPSSCGSTVTPMCLQSLYGIPTTKATQSTNILAVSGFIQQFANSADLQTFLSSLRPDLEGTTFTLQTLDGGQNPQEPDQAGVEANLDIQYTVGVASGVPTTFISVGNNFQDGGLEGFLDIINFLNSMSNPPHVLTTSYGQDENTISSTLANRLCNAHMAIGARGTSVLFASGDGGVSGSQSSSCDTFVPTFPSGCPFMTSVGATTGISETAASFSSGGFSNIFSQPSYQTSAVSDYLNALGSTNGGLFNRTGRAFPDVSAQGENVAIILGGSTELVDGTSCSSPIFASVISLLNDRLIAAGRSPLGFLNPFLYSSVGAAALNDVTTGSNPGCDTDGFPAQAGWDPVTGLGTPNFEKLLSAVGLTVTEPIIGPFTQPPNDIYDNSSQISYLNQIKRKIS</sequence>
<dbReference type="PANTHER" id="PTHR14218:SF15">
    <property type="entry name" value="TRIPEPTIDYL-PEPTIDASE 1"/>
    <property type="match status" value="1"/>
</dbReference>
<evidence type="ECO:0000313" key="17">
    <source>
        <dbReference type="EMBL" id="PAV15082.1"/>
    </source>
</evidence>
<dbReference type="InterPro" id="IPR030400">
    <property type="entry name" value="Sedolisin_dom"/>
</dbReference>
<dbReference type="SMART" id="SM00944">
    <property type="entry name" value="Pro-kuma_activ"/>
    <property type="match status" value="1"/>
</dbReference>
<evidence type="ECO:0000256" key="15">
    <source>
        <dbReference type="PROSITE-ProRule" id="PRU01032"/>
    </source>
</evidence>
<keyword evidence="10 15" id="KW-0720">Serine protease</keyword>
<feature type="active site" description="Charge relay system" evidence="15">
    <location>
        <position position="293"/>
    </location>
</feature>
<reference evidence="17 18" key="1">
    <citation type="journal article" date="2017" name="Mol. Ecol.">
        <title>Comparative and population genomic landscape of Phellinus noxius: A hypervariable fungus causing root rot in trees.</title>
        <authorList>
            <person name="Chung C.L."/>
            <person name="Lee T.J."/>
            <person name="Akiba M."/>
            <person name="Lee H.H."/>
            <person name="Kuo T.H."/>
            <person name="Liu D."/>
            <person name="Ke H.M."/>
            <person name="Yokoi T."/>
            <person name="Roa M.B."/>
            <person name="Lu M.J."/>
            <person name="Chang Y.Y."/>
            <person name="Ann P.J."/>
            <person name="Tsai J.N."/>
            <person name="Chen C.Y."/>
            <person name="Tzean S.S."/>
            <person name="Ota Y."/>
            <person name="Hattori T."/>
            <person name="Sahashi N."/>
            <person name="Liou R.F."/>
            <person name="Kikuchi T."/>
            <person name="Tsai I.J."/>
        </authorList>
    </citation>
    <scope>NUCLEOTIDE SEQUENCE [LARGE SCALE GENOMIC DNA]</scope>
    <source>
        <strain evidence="17 18">FFPRI411160</strain>
    </source>
</reference>
<dbReference type="EMBL" id="NBII01000011">
    <property type="protein sequence ID" value="PAV15082.1"/>
    <property type="molecule type" value="Genomic_DNA"/>
</dbReference>
<keyword evidence="11 15" id="KW-0106">Calcium</keyword>
<keyword evidence="18" id="KW-1185">Reference proteome</keyword>
<evidence type="ECO:0000256" key="14">
    <source>
        <dbReference type="ARBA" id="ARBA00023180"/>
    </source>
</evidence>
<dbReference type="CDD" id="cd11377">
    <property type="entry name" value="Pro-peptidase_S53"/>
    <property type="match status" value="1"/>
</dbReference>
<evidence type="ECO:0000256" key="7">
    <source>
        <dbReference type="ARBA" id="ARBA00022723"/>
    </source>
</evidence>
<evidence type="ECO:0000256" key="11">
    <source>
        <dbReference type="ARBA" id="ARBA00022837"/>
    </source>
</evidence>
<dbReference type="GO" id="GO:0005576">
    <property type="term" value="C:extracellular region"/>
    <property type="evidence" value="ECO:0007669"/>
    <property type="project" value="UniProtKB-SubCell"/>
</dbReference>
<dbReference type="Gene3D" id="3.40.50.200">
    <property type="entry name" value="Peptidase S8/S53 domain"/>
    <property type="match status" value="1"/>
</dbReference>
<evidence type="ECO:0000256" key="4">
    <source>
        <dbReference type="ARBA" id="ARBA00012462"/>
    </source>
</evidence>
<evidence type="ECO:0000256" key="6">
    <source>
        <dbReference type="ARBA" id="ARBA00022670"/>
    </source>
</evidence>
<keyword evidence="6 15" id="KW-0645">Protease</keyword>
<dbReference type="EC" id="3.4.14.10" evidence="4"/>
<dbReference type="SUPFAM" id="SSF52743">
    <property type="entry name" value="Subtilisin-like"/>
    <property type="match status" value="1"/>
</dbReference>
<keyword evidence="7 15" id="KW-0479">Metal-binding</keyword>
<dbReference type="PANTHER" id="PTHR14218">
    <property type="entry name" value="PROTEASE S8 TRIPEPTIDYL PEPTIDASE I CLN2"/>
    <property type="match status" value="1"/>
</dbReference>
<feature type="active site" description="Charge relay system" evidence="15">
    <location>
        <position position="486"/>
    </location>
</feature>
<feature type="binding site" evidence="15">
    <location>
        <position position="550"/>
    </location>
    <ligand>
        <name>Ca(2+)</name>
        <dbReference type="ChEBI" id="CHEBI:29108"/>
    </ligand>
</feature>
<dbReference type="Pfam" id="PF09286">
    <property type="entry name" value="Pro-kuma_activ"/>
    <property type="match status" value="1"/>
</dbReference>
<feature type="binding site" evidence="15">
    <location>
        <position position="529"/>
    </location>
    <ligand>
        <name>Ca(2+)</name>
        <dbReference type="ChEBI" id="CHEBI:29108"/>
    </ligand>
</feature>
<evidence type="ECO:0000256" key="10">
    <source>
        <dbReference type="ARBA" id="ARBA00022825"/>
    </source>
</evidence>
<dbReference type="InParanoid" id="A0A286U698"/>
<keyword evidence="12" id="KW-0843">Virulence</keyword>
<comment type="function">
    <text evidence="2">Secreted tripeptidyl-peptidase which degrades proteins at acidic pHs and is involved in virulence.</text>
</comment>
<keyword evidence="8" id="KW-0732">Signal</keyword>
<dbReference type="SUPFAM" id="SSF54897">
    <property type="entry name" value="Protease propeptides/inhibitors"/>
    <property type="match status" value="1"/>
</dbReference>
<comment type="cofactor">
    <cofactor evidence="15">
        <name>Ca(2+)</name>
        <dbReference type="ChEBI" id="CHEBI:29108"/>
    </cofactor>
    <text evidence="15">Binds 1 Ca(2+) ion per subunit.</text>
</comment>
<gene>
    <name evidence="17" type="ORF">PNOK_0963500</name>
</gene>
<evidence type="ECO:0000256" key="8">
    <source>
        <dbReference type="ARBA" id="ARBA00022729"/>
    </source>
</evidence>
<feature type="active site" description="Charge relay system" evidence="15">
    <location>
        <position position="289"/>
    </location>
</feature>
<dbReference type="CDD" id="cd04056">
    <property type="entry name" value="Peptidases_S53"/>
    <property type="match status" value="1"/>
</dbReference>
<dbReference type="InterPro" id="IPR050819">
    <property type="entry name" value="Tripeptidyl-peptidase_I"/>
</dbReference>
<accession>A0A286U698</accession>
<feature type="binding site" evidence="15">
    <location>
        <position position="530"/>
    </location>
    <ligand>
        <name>Ca(2+)</name>
        <dbReference type="ChEBI" id="CHEBI:29108"/>
    </ligand>
</feature>